<dbReference type="Pfam" id="PF00089">
    <property type="entry name" value="Trypsin"/>
    <property type="match status" value="1"/>
</dbReference>
<accession>A0ABW3XNU2</accession>
<proteinExistence type="predicted"/>
<feature type="compositionally biased region" description="Low complexity" evidence="2">
    <location>
        <begin position="49"/>
        <end position="86"/>
    </location>
</feature>
<evidence type="ECO:0000259" key="4">
    <source>
        <dbReference type="Pfam" id="PF00089"/>
    </source>
</evidence>
<dbReference type="Gene3D" id="2.40.10.10">
    <property type="entry name" value="Trypsin-like serine proteases"/>
    <property type="match status" value="2"/>
</dbReference>
<protein>
    <submittedName>
        <fullName evidence="5">FG-GAP-like repeat-containing protein</fullName>
    </submittedName>
</protein>
<feature type="domain" description="Peptidase S1" evidence="4">
    <location>
        <begin position="187"/>
        <end position="341"/>
    </location>
</feature>
<dbReference type="InterPro" id="IPR013517">
    <property type="entry name" value="FG-GAP"/>
</dbReference>
<dbReference type="InterPro" id="IPR001254">
    <property type="entry name" value="Trypsin_dom"/>
</dbReference>
<feature type="compositionally biased region" description="Pro residues" evidence="2">
    <location>
        <begin position="37"/>
        <end position="48"/>
    </location>
</feature>
<feature type="chain" id="PRO_5047305281" evidence="3">
    <location>
        <begin position="34"/>
        <end position="678"/>
    </location>
</feature>
<dbReference type="SUPFAM" id="SSF50494">
    <property type="entry name" value="Trypsin-like serine proteases"/>
    <property type="match status" value="1"/>
</dbReference>
<keyword evidence="6" id="KW-1185">Reference proteome</keyword>
<dbReference type="Pfam" id="PF13517">
    <property type="entry name" value="FG-GAP_3"/>
    <property type="match status" value="1"/>
</dbReference>
<feature type="region of interest" description="Disordered" evidence="2">
    <location>
        <begin position="32"/>
        <end position="164"/>
    </location>
</feature>
<organism evidence="5 6">
    <name type="scientific">Streptomyces kaempferi</name>
    <dbReference type="NCBI Taxonomy" id="333725"/>
    <lineage>
        <taxon>Bacteria</taxon>
        <taxon>Bacillati</taxon>
        <taxon>Actinomycetota</taxon>
        <taxon>Actinomycetes</taxon>
        <taxon>Kitasatosporales</taxon>
        <taxon>Streptomycetaceae</taxon>
        <taxon>Streptomyces</taxon>
    </lineage>
</organism>
<feature type="compositionally biased region" description="Pro residues" evidence="2">
    <location>
        <begin position="87"/>
        <end position="101"/>
    </location>
</feature>
<name>A0ABW3XNU2_9ACTN</name>
<dbReference type="SUPFAM" id="SSF69318">
    <property type="entry name" value="Integrin alpha N-terminal domain"/>
    <property type="match status" value="1"/>
</dbReference>
<dbReference type="InterPro" id="IPR009003">
    <property type="entry name" value="Peptidase_S1_PA"/>
</dbReference>
<comment type="caution">
    <text evidence="5">The sequence shown here is derived from an EMBL/GenBank/DDBJ whole genome shotgun (WGS) entry which is preliminary data.</text>
</comment>
<dbReference type="RefSeq" id="WP_381243061.1">
    <property type="nucleotide sequence ID" value="NZ_JBHSKH010000147.1"/>
</dbReference>
<reference evidence="6" key="1">
    <citation type="journal article" date="2019" name="Int. J. Syst. Evol. Microbiol.">
        <title>The Global Catalogue of Microorganisms (GCM) 10K type strain sequencing project: providing services to taxonomists for standard genome sequencing and annotation.</title>
        <authorList>
            <consortium name="The Broad Institute Genomics Platform"/>
            <consortium name="The Broad Institute Genome Sequencing Center for Infectious Disease"/>
            <person name="Wu L."/>
            <person name="Ma J."/>
        </authorList>
    </citation>
    <scope>NUCLEOTIDE SEQUENCE [LARGE SCALE GENOMIC DNA]</scope>
    <source>
        <strain evidence="6">CGMCC 4.7020</strain>
    </source>
</reference>
<sequence>MQRTESPGRRIRLGAVAVLSAVALLGTAAVAQAGTAPPVPVTPTPTLPGPSRSAAPAPKPPTGRTSTGPSGPTSADPTDLTSADPTGPTPTDPTSPTPADPTGPSAEPSASDAAVPAADGDWTAEAAIRFWTPERMDSATDPSGRTAPPEGSTAAARRPSADGVTAQHFKGIKSVGTIFSEDKGLKGHRCTASVVRSGGHNLILTAGHCAGSHSMFVPRYDHTRTAAAQPYGVWAVDKWFRDKRATWDKAKTSDLDYAFASLKPNGRKNVQDVVGANTLARTPGYANKVTVIGYPKIAHNPTDQAVRCPDIYTTALSGYYQMQIYCAGMWGGVSGGPFFSELDPSGDTGTIIGNVGGFLQGGPDVSGSDPRYNEITYSPLHGERFLRLYADAQQGRNPDYGPYEQPSLPYTMGSGATWKHAGPMASGDFDGKGHSDMVVAWSDGEVTLYNSDGRGHFTGERQLLPKNPTWQNARTITAGDFTGSNRFDLMVRWVDGEVTLYGDVGTKGLDRAGTQMIKPNDLWKNATQIAAGRFNASRYVTDLIVRWADGEVTLYTNVSAGTFGQEHRLKDRNDTWKNATLLTSGEFSGNQKWDLMVRWTDGELDNYVGTTASGLGTEQRILNPNGLWTHDTVMTTGDFTGNHRTDDLVIRWSDGETTLYMDTGAARLGSEETLVHAG</sequence>
<evidence type="ECO:0000256" key="3">
    <source>
        <dbReference type="SAM" id="SignalP"/>
    </source>
</evidence>
<dbReference type="EMBL" id="JBHTMM010000074">
    <property type="protein sequence ID" value="MFD1311267.1"/>
    <property type="molecule type" value="Genomic_DNA"/>
</dbReference>
<dbReference type="Proteomes" id="UP001597058">
    <property type="component" value="Unassembled WGS sequence"/>
</dbReference>
<evidence type="ECO:0000256" key="1">
    <source>
        <dbReference type="ARBA" id="ARBA00022729"/>
    </source>
</evidence>
<evidence type="ECO:0000256" key="2">
    <source>
        <dbReference type="SAM" id="MobiDB-lite"/>
    </source>
</evidence>
<feature type="compositionally biased region" description="Low complexity" evidence="2">
    <location>
        <begin position="102"/>
        <end position="121"/>
    </location>
</feature>
<dbReference type="InterPro" id="IPR043504">
    <property type="entry name" value="Peptidase_S1_PA_chymotrypsin"/>
</dbReference>
<evidence type="ECO:0000313" key="5">
    <source>
        <dbReference type="EMBL" id="MFD1311267.1"/>
    </source>
</evidence>
<evidence type="ECO:0000313" key="6">
    <source>
        <dbReference type="Proteomes" id="UP001597058"/>
    </source>
</evidence>
<keyword evidence="1 3" id="KW-0732">Signal</keyword>
<dbReference type="InterPro" id="IPR028994">
    <property type="entry name" value="Integrin_alpha_N"/>
</dbReference>
<gene>
    <name evidence="5" type="ORF">ACFQ5X_36325</name>
</gene>
<feature type="signal peptide" evidence="3">
    <location>
        <begin position="1"/>
        <end position="33"/>
    </location>
</feature>